<dbReference type="Proteomes" id="UP000823775">
    <property type="component" value="Unassembled WGS sequence"/>
</dbReference>
<feature type="compositionally biased region" description="Basic and acidic residues" evidence="1">
    <location>
        <begin position="116"/>
        <end position="125"/>
    </location>
</feature>
<reference evidence="2 3" key="1">
    <citation type="journal article" date="2021" name="BMC Genomics">
        <title>Datura genome reveals duplications of psychoactive alkaloid biosynthetic genes and high mutation rate following tissue culture.</title>
        <authorList>
            <person name="Rajewski A."/>
            <person name="Carter-House D."/>
            <person name="Stajich J."/>
            <person name="Litt A."/>
        </authorList>
    </citation>
    <scope>NUCLEOTIDE SEQUENCE [LARGE SCALE GENOMIC DNA]</scope>
    <source>
        <strain evidence="2">AR-01</strain>
    </source>
</reference>
<organism evidence="2 3">
    <name type="scientific">Datura stramonium</name>
    <name type="common">Jimsonweed</name>
    <name type="synonym">Common thornapple</name>
    <dbReference type="NCBI Taxonomy" id="4076"/>
    <lineage>
        <taxon>Eukaryota</taxon>
        <taxon>Viridiplantae</taxon>
        <taxon>Streptophyta</taxon>
        <taxon>Embryophyta</taxon>
        <taxon>Tracheophyta</taxon>
        <taxon>Spermatophyta</taxon>
        <taxon>Magnoliopsida</taxon>
        <taxon>eudicotyledons</taxon>
        <taxon>Gunneridae</taxon>
        <taxon>Pentapetalae</taxon>
        <taxon>asterids</taxon>
        <taxon>lamiids</taxon>
        <taxon>Solanales</taxon>
        <taxon>Solanaceae</taxon>
        <taxon>Solanoideae</taxon>
        <taxon>Datureae</taxon>
        <taxon>Datura</taxon>
    </lineage>
</organism>
<comment type="caution">
    <text evidence="2">The sequence shown here is derived from an EMBL/GenBank/DDBJ whole genome shotgun (WGS) entry which is preliminary data.</text>
</comment>
<name>A0ABS8VMB5_DATST</name>
<gene>
    <name evidence="2" type="ORF">HAX54_040187</name>
</gene>
<keyword evidence="3" id="KW-1185">Reference proteome</keyword>
<protein>
    <submittedName>
        <fullName evidence="2">Uncharacterized protein</fullName>
    </submittedName>
</protein>
<proteinExistence type="predicted"/>
<sequence length="154" mass="16772">MIGDGLTNPLPTVEISRKVTGTRPTQGGKESVIQPERAGTTRDDESKSWATLFDENKLSARGMTLGFIALAIHNGEKVGQNCKQGRKQMKAPQGVVKQAVAQEWKIKQVKPSETTCMDHNKDTRVDPQGINAGGVAEGTQTDWQQLEGKMKLKA</sequence>
<evidence type="ECO:0000313" key="2">
    <source>
        <dbReference type="EMBL" id="MCE0481961.1"/>
    </source>
</evidence>
<accession>A0ABS8VMB5</accession>
<evidence type="ECO:0000256" key="1">
    <source>
        <dbReference type="SAM" id="MobiDB-lite"/>
    </source>
</evidence>
<feature type="region of interest" description="Disordered" evidence="1">
    <location>
        <begin position="1"/>
        <end position="47"/>
    </location>
</feature>
<dbReference type="EMBL" id="JACEIK010005643">
    <property type="protein sequence ID" value="MCE0481961.1"/>
    <property type="molecule type" value="Genomic_DNA"/>
</dbReference>
<evidence type="ECO:0000313" key="3">
    <source>
        <dbReference type="Proteomes" id="UP000823775"/>
    </source>
</evidence>
<feature type="region of interest" description="Disordered" evidence="1">
    <location>
        <begin position="116"/>
        <end position="135"/>
    </location>
</feature>